<reference evidence="2" key="1">
    <citation type="submission" date="2023-09" db="EMBL/GenBank/DDBJ databases">
        <title>Paucibacter sp. APW11 Genome sequencing and assembly.</title>
        <authorList>
            <person name="Kim I."/>
        </authorList>
    </citation>
    <scope>NUCLEOTIDE SEQUENCE</scope>
    <source>
        <strain evidence="2">APW11</strain>
    </source>
</reference>
<keyword evidence="1" id="KW-1133">Transmembrane helix</keyword>
<comment type="caution">
    <text evidence="2">The sequence shown here is derived from an EMBL/GenBank/DDBJ whole genome shotgun (WGS) entry which is preliminary data.</text>
</comment>
<protein>
    <submittedName>
        <fullName evidence="2">HXXEE domain-containing protein</fullName>
    </submittedName>
</protein>
<dbReference type="Pfam" id="PF13787">
    <property type="entry name" value="HXXEE"/>
    <property type="match status" value="1"/>
</dbReference>
<sequence length="188" mass="21032">MSAASLMWMLVAVFIAHEFEEMIMLKPWLAKQGSSIKQRFPRLGPRVLMLYERLSPSALALAILEQLLLLVAIVVVCVEQRLYLVWAGLLAAYTLHIVAHLLQWLILRVYCPFVYSSVLSLAFAGYAALQLPALTPLPWLPLLAWSLGMLLLIVLNLRLLHGLAPRFDRWLEQRYLGPGRGGAGGACD</sequence>
<feature type="transmembrane region" description="Helical" evidence="1">
    <location>
        <begin position="82"/>
        <end position="102"/>
    </location>
</feature>
<evidence type="ECO:0000313" key="3">
    <source>
        <dbReference type="Proteomes" id="UP001246372"/>
    </source>
</evidence>
<accession>A0ABU3PBI3</accession>
<gene>
    <name evidence="2" type="ORF">RQP53_07610</name>
</gene>
<feature type="transmembrane region" description="Helical" evidence="1">
    <location>
        <begin position="109"/>
        <end position="127"/>
    </location>
</feature>
<dbReference type="InterPro" id="IPR025671">
    <property type="entry name" value="HXXEE"/>
</dbReference>
<organism evidence="2 3">
    <name type="scientific">Roseateles aquae</name>
    <dbReference type="NCBI Taxonomy" id="3077235"/>
    <lineage>
        <taxon>Bacteria</taxon>
        <taxon>Pseudomonadati</taxon>
        <taxon>Pseudomonadota</taxon>
        <taxon>Betaproteobacteria</taxon>
        <taxon>Burkholderiales</taxon>
        <taxon>Sphaerotilaceae</taxon>
        <taxon>Roseateles</taxon>
    </lineage>
</organism>
<keyword evidence="3" id="KW-1185">Reference proteome</keyword>
<dbReference type="EMBL" id="JAVXZY010000002">
    <property type="protein sequence ID" value="MDT8999131.1"/>
    <property type="molecule type" value="Genomic_DNA"/>
</dbReference>
<keyword evidence="1" id="KW-0472">Membrane</keyword>
<evidence type="ECO:0000256" key="1">
    <source>
        <dbReference type="SAM" id="Phobius"/>
    </source>
</evidence>
<feature type="transmembrane region" description="Helical" evidence="1">
    <location>
        <begin position="50"/>
        <end position="76"/>
    </location>
</feature>
<dbReference type="Proteomes" id="UP001246372">
    <property type="component" value="Unassembled WGS sequence"/>
</dbReference>
<keyword evidence="1" id="KW-0812">Transmembrane</keyword>
<dbReference type="RefSeq" id="WP_315649620.1">
    <property type="nucleotide sequence ID" value="NZ_JAVXZY010000002.1"/>
</dbReference>
<name>A0ABU3PBI3_9BURK</name>
<evidence type="ECO:0000313" key="2">
    <source>
        <dbReference type="EMBL" id="MDT8999131.1"/>
    </source>
</evidence>
<feature type="transmembrane region" description="Helical" evidence="1">
    <location>
        <begin position="139"/>
        <end position="160"/>
    </location>
</feature>
<proteinExistence type="predicted"/>